<dbReference type="Proteomes" id="UP001528411">
    <property type="component" value="Unassembled WGS sequence"/>
</dbReference>
<dbReference type="Pfam" id="PF09791">
    <property type="entry name" value="Oxidored-like"/>
    <property type="match status" value="1"/>
</dbReference>
<sequence>MEKPEKPGLSECCGGGSCCPCVWDVYFAELEKWQIEQKNKQPDTEVNHDVGKTPNEP</sequence>
<evidence type="ECO:0000313" key="4">
    <source>
        <dbReference type="Proteomes" id="UP001528411"/>
    </source>
</evidence>
<reference evidence="3 4" key="1">
    <citation type="submission" date="2023-01" db="EMBL/GenBank/DDBJ databases">
        <title>Psychrosphaera sp. nov., isolated from marine algae.</title>
        <authorList>
            <person name="Bayburt H."/>
            <person name="Choi B.J."/>
            <person name="Kim J.M."/>
            <person name="Choi D.G."/>
            <person name="Jeon C.O."/>
        </authorList>
    </citation>
    <scope>NUCLEOTIDE SEQUENCE [LARGE SCALE GENOMIC DNA]</scope>
    <source>
        <strain evidence="3 4">G1-22</strain>
    </source>
</reference>
<gene>
    <name evidence="3" type="ORF">PN838_11500</name>
</gene>
<organism evidence="3 4">
    <name type="scientific">Psychrosphaera algicola</name>
    <dbReference type="NCBI Taxonomy" id="3023714"/>
    <lineage>
        <taxon>Bacteria</taxon>
        <taxon>Pseudomonadati</taxon>
        <taxon>Pseudomonadota</taxon>
        <taxon>Gammaproteobacteria</taxon>
        <taxon>Alteromonadales</taxon>
        <taxon>Pseudoalteromonadaceae</taxon>
        <taxon>Psychrosphaera</taxon>
    </lineage>
</organism>
<evidence type="ECO:0000259" key="2">
    <source>
        <dbReference type="Pfam" id="PF09791"/>
    </source>
</evidence>
<feature type="compositionally biased region" description="Basic and acidic residues" evidence="1">
    <location>
        <begin position="36"/>
        <end position="51"/>
    </location>
</feature>
<comment type="caution">
    <text evidence="3">The sequence shown here is derived from an EMBL/GenBank/DDBJ whole genome shotgun (WGS) entry which is preliminary data.</text>
</comment>
<protein>
    <submittedName>
        <fullName evidence="3">Oxidoreductase-like domain-containing protein</fullName>
    </submittedName>
</protein>
<dbReference type="EMBL" id="JAQOMS010000002">
    <property type="protein sequence ID" value="MDC2889284.1"/>
    <property type="molecule type" value="Genomic_DNA"/>
</dbReference>
<dbReference type="InterPro" id="IPR019180">
    <property type="entry name" value="Oxidoreductase-like_N"/>
</dbReference>
<feature type="region of interest" description="Disordered" evidence="1">
    <location>
        <begin position="36"/>
        <end position="57"/>
    </location>
</feature>
<evidence type="ECO:0000313" key="3">
    <source>
        <dbReference type="EMBL" id="MDC2889284.1"/>
    </source>
</evidence>
<keyword evidence="4" id="KW-1185">Reference proteome</keyword>
<feature type="domain" description="Oxidoreductase-like" evidence="2">
    <location>
        <begin position="2"/>
        <end position="39"/>
    </location>
</feature>
<proteinExistence type="predicted"/>
<accession>A0ABT5FDY7</accession>
<name>A0ABT5FDY7_9GAMM</name>
<evidence type="ECO:0000256" key="1">
    <source>
        <dbReference type="SAM" id="MobiDB-lite"/>
    </source>
</evidence>
<dbReference type="RefSeq" id="WP_215964231.1">
    <property type="nucleotide sequence ID" value="NZ_JAQOMS010000002.1"/>
</dbReference>